<evidence type="ECO:0000313" key="9">
    <source>
        <dbReference type="Proteomes" id="UP000676336"/>
    </source>
</evidence>
<dbReference type="EMBL" id="CAJOBI010150160">
    <property type="protein sequence ID" value="CAF4807689.1"/>
    <property type="molecule type" value="Genomic_DNA"/>
</dbReference>
<comment type="caution">
    <text evidence="7">The sequence shown here is derived from an EMBL/GenBank/DDBJ whole genome shotgun (WGS) entry which is preliminary data.</text>
</comment>
<evidence type="ECO:0000256" key="3">
    <source>
        <dbReference type="ARBA" id="ARBA00022527"/>
    </source>
</evidence>
<evidence type="ECO:0000256" key="5">
    <source>
        <dbReference type="ARBA" id="ARBA00022777"/>
    </source>
</evidence>
<dbReference type="GO" id="GO:0005737">
    <property type="term" value="C:cytoplasm"/>
    <property type="evidence" value="ECO:0007669"/>
    <property type="project" value="UniProtKB-SubCell"/>
</dbReference>
<evidence type="ECO:0000256" key="2">
    <source>
        <dbReference type="ARBA" id="ARBA00022490"/>
    </source>
</evidence>
<dbReference type="Proteomes" id="UP000681720">
    <property type="component" value="Unassembled WGS sequence"/>
</dbReference>
<dbReference type="Proteomes" id="UP000681967">
    <property type="component" value="Unassembled WGS sequence"/>
</dbReference>
<evidence type="ECO:0000313" key="6">
    <source>
        <dbReference type="EMBL" id="CAF4712390.1"/>
    </source>
</evidence>
<comment type="subcellular location">
    <subcellularLocation>
        <location evidence="1">Cytoplasm</location>
    </subcellularLocation>
</comment>
<dbReference type="PANTHER" id="PTHR46392:SF1">
    <property type="entry name" value="DUAL SERINE_THREONINE AND TYROSINE PROTEIN KINASE"/>
    <property type="match status" value="1"/>
</dbReference>
<evidence type="ECO:0000256" key="4">
    <source>
        <dbReference type="ARBA" id="ARBA00022679"/>
    </source>
</evidence>
<feature type="non-terminal residue" evidence="7">
    <location>
        <position position="1"/>
    </location>
</feature>
<dbReference type="Proteomes" id="UP000676336">
    <property type="component" value="Unassembled WGS sequence"/>
</dbReference>
<keyword evidence="5" id="KW-0418">Kinase</keyword>
<organism evidence="7 9">
    <name type="scientific">Rotaria magnacalcarata</name>
    <dbReference type="NCBI Taxonomy" id="392030"/>
    <lineage>
        <taxon>Eukaryota</taxon>
        <taxon>Metazoa</taxon>
        <taxon>Spiralia</taxon>
        <taxon>Gnathifera</taxon>
        <taxon>Rotifera</taxon>
        <taxon>Eurotatoria</taxon>
        <taxon>Bdelloidea</taxon>
        <taxon>Philodinida</taxon>
        <taxon>Philodinidae</taxon>
        <taxon>Rotaria</taxon>
    </lineage>
</organism>
<evidence type="ECO:0000256" key="1">
    <source>
        <dbReference type="ARBA" id="ARBA00004496"/>
    </source>
</evidence>
<keyword evidence="2" id="KW-0963">Cytoplasm</keyword>
<dbReference type="AlphaFoldDB" id="A0A8S3B9M9"/>
<dbReference type="EMBL" id="CAJOBH010121226">
    <property type="protein sequence ID" value="CAF4712390.1"/>
    <property type="molecule type" value="Genomic_DNA"/>
</dbReference>
<accession>A0A8S3B9M9</accession>
<feature type="non-terminal residue" evidence="7">
    <location>
        <position position="56"/>
    </location>
</feature>
<sequence>DFVLERFNKAIAEKLVCSVSILHEDYVGTLTRCLNNLERNQDDDDRSTSASEALQE</sequence>
<reference evidence="7" key="1">
    <citation type="submission" date="2021-02" db="EMBL/GenBank/DDBJ databases">
        <authorList>
            <person name="Nowell W R."/>
        </authorList>
    </citation>
    <scope>NUCLEOTIDE SEQUENCE</scope>
</reference>
<dbReference type="PANTHER" id="PTHR46392">
    <property type="entry name" value="DUAL SERINE/THREONINE AND TYROSINE PROTEIN KINASE"/>
    <property type="match status" value="1"/>
</dbReference>
<gene>
    <name evidence="6" type="ORF">BYL167_LOCUS44537</name>
    <name evidence="8" type="ORF">GIL414_LOCUS51172</name>
    <name evidence="7" type="ORF">SMN809_LOCUS47458</name>
</gene>
<keyword evidence="4" id="KW-0808">Transferase</keyword>
<dbReference type="GO" id="GO:0045743">
    <property type="term" value="P:positive regulation of fibroblast growth factor receptor signaling pathway"/>
    <property type="evidence" value="ECO:0007669"/>
    <property type="project" value="TreeGrafter"/>
</dbReference>
<dbReference type="EMBL" id="CAJOBJ010172322">
    <property type="protein sequence ID" value="CAF4887586.1"/>
    <property type="molecule type" value="Genomic_DNA"/>
</dbReference>
<dbReference type="GO" id="GO:0004674">
    <property type="term" value="F:protein serine/threonine kinase activity"/>
    <property type="evidence" value="ECO:0007669"/>
    <property type="project" value="UniProtKB-KW"/>
</dbReference>
<name>A0A8S3B9M9_9BILA</name>
<proteinExistence type="predicted"/>
<dbReference type="GO" id="GO:0044344">
    <property type="term" value="P:cellular response to fibroblast growth factor stimulus"/>
    <property type="evidence" value="ECO:0007669"/>
    <property type="project" value="TreeGrafter"/>
</dbReference>
<dbReference type="GO" id="GO:0043066">
    <property type="term" value="P:negative regulation of apoptotic process"/>
    <property type="evidence" value="ECO:0007669"/>
    <property type="project" value="TreeGrafter"/>
</dbReference>
<evidence type="ECO:0000313" key="8">
    <source>
        <dbReference type="EMBL" id="CAF4887586.1"/>
    </source>
</evidence>
<evidence type="ECO:0000313" key="7">
    <source>
        <dbReference type="EMBL" id="CAF4807689.1"/>
    </source>
</evidence>
<keyword evidence="3" id="KW-0723">Serine/threonine-protein kinase</keyword>
<dbReference type="InterPro" id="IPR051302">
    <property type="entry name" value="Dual_SerThr-Tyr_Kinase"/>
</dbReference>
<protein>
    <submittedName>
        <fullName evidence="7">Uncharacterized protein</fullName>
    </submittedName>
</protein>
<dbReference type="GO" id="GO:0070374">
    <property type="term" value="P:positive regulation of ERK1 and ERK2 cascade"/>
    <property type="evidence" value="ECO:0007669"/>
    <property type="project" value="TreeGrafter"/>
</dbReference>